<evidence type="ECO:0000256" key="3">
    <source>
        <dbReference type="ARBA" id="ARBA00022630"/>
    </source>
</evidence>
<comment type="cofactor">
    <cofactor evidence="1 8">
        <name>FAD</name>
        <dbReference type="ChEBI" id="CHEBI:57692"/>
    </cofactor>
</comment>
<dbReference type="PROSITE" id="PS00623">
    <property type="entry name" value="GMC_OXRED_1"/>
    <property type="match status" value="1"/>
</dbReference>
<dbReference type="PROSITE" id="PS00624">
    <property type="entry name" value="GMC_OXRED_2"/>
    <property type="match status" value="1"/>
</dbReference>
<dbReference type="InterPro" id="IPR012132">
    <property type="entry name" value="GMC_OxRdtase"/>
</dbReference>
<feature type="binding site" evidence="8">
    <location>
        <begin position="591"/>
        <end position="592"/>
    </location>
    <ligand>
        <name>FAD</name>
        <dbReference type="ChEBI" id="CHEBI:57692"/>
    </ligand>
</feature>
<evidence type="ECO:0000313" key="12">
    <source>
        <dbReference type="EMBL" id="KDQ10631.1"/>
    </source>
</evidence>
<dbReference type="Pfam" id="PF00732">
    <property type="entry name" value="GMC_oxred_N"/>
    <property type="match status" value="1"/>
</dbReference>
<feature type="active site" description="Proton donor" evidence="7">
    <location>
        <position position="547"/>
    </location>
</feature>
<reference evidence="13" key="1">
    <citation type="journal article" date="2014" name="Proc. Natl. Acad. Sci. U.S.A.">
        <title>Extensive sampling of basidiomycete genomes demonstrates inadequacy of the white-rot/brown-rot paradigm for wood decay fungi.</title>
        <authorList>
            <person name="Riley R."/>
            <person name="Salamov A.A."/>
            <person name="Brown D.W."/>
            <person name="Nagy L.G."/>
            <person name="Floudas D."/>
            <person name="Held B.W."/>
            <person name="Levasseur A."/>
            <person name="Lombard V."/>
            <person name="Morin E."/>
            <person name="Otillar R."/>
            <person name="Lindquist E.A."/>
            <person name="Sun H."/>
            <person name="LaButti K.M."/>
            <person name="Schmutz J."/>
            <person name="Jabbour D."/>
            <person name="Luo H."/>
            <person name="Baker S.E."/>
            <person name="Pisabarro A.G."/>
            <person name="Walton J.D."/>
            <person name="Blanchette R.A."/>
            <person name="Henrissat B."/>
            <person name="Martin F."/>
            <person name="Cullen D."/>
            <person name="Hibbett D.S."/>
            <person name="Grigoriev I.V."/>
        </authorList>
    </citation>
    <scope>NUCLEOTIDE SEQUENCE [LARGE SCALE GENOMIC DNA]</scope>
    <source>
        <strain evidence="13">FD-172 SS1</strain>
    </source>
</reference>
<dbReference type="Pfam" id="PF05199">
    <property type="entry name" value="GMC_oxred_C"/>
    <property type="match status" value="1"/>
</dbReference>
<dbReference type="Proteomes" id="UP000027195">
    <property type="component" value="Unassembled WGS sequence"/>
</dbReference>
<dbReference type="EMBL" id="KL198065">
    <property type="protein sequence ID" value="KDQ10631.1"/>
    <property type="molecule type" value="Genomic_DNA"/>
</dbReference>
<accession>A0A067MGC0</accession>
<dbReference type="PANTHER" id="PTHR11552:SF201">
    <property type="entry name" value="GLUCOSE-METHANOL-CHOLINE OXIDOREDUCTASE N-TERMINAL DOMAIN-CONTAINING PROTEIN"/>
    <property type="match status" value="1"/>
</dbReference>
<dbReference type="HOGENOM" id="CLU_002865_6_0_1"/>
<feature type="binding site" evidence="8">
    <location>
        <position position="107"/>
    </location>
    <ligand>
        <name>FAD</name>
        <dbReference type="ChEBI" id="CHEBI:57692"/>
    </ligand>
</feature>
<comment type="similarity">
    <text evidence="2 9">Belongs to the GMC oxidoreductase family.</text>
</comment>
<dbReference type="OrthoDB" id="269227at2759"/>
<evidence type="ECO:0000256" key="7">
    <source>
        <dbReference type="PIRSR" id="PIRSR000137-1"/>
    </source>
</evidence>
<evidence type="ECO:0000259" key="11">
    <source>
        <dbReference type="PROSITE" id="PS00624"/>
    </source>
</evidence>
<evidence type="ECO:0000256" key="9">
    <source>
        <dbReference type="RuleBase" id="RU003968"/>
    </source>
</evidence>
<evidence type="ECO:0000259" key="10">
    <source>
        <dbReference type="PROSITE" id="PS00623"/>
    </source>
</evidence>
<dbReference type="InParanoid" id="A0A067MGC0"/>
<proteinExistence type="inferred from homology"/>
<feature type="domain" description="Glucose-methanol-choline oxidoreductase N-terminal" evidence="10">
    <location>
        <begin position="101"/>
        <end position="124"/>
    </location>
</feature>
<evidence type="ECO:0000256" key="1">
    <source>
        <dbReference type="ARBA" id="ARBA00001974"/>
    </source>
</evidence>
<gene>
    <name evidence="12" type="ORF">BOTBODRAFT_35960</name>
</gene>
<dbReference type="SUPFAM" id="SSF51905">
    <property type="entry name" value="FAD/NAD(P)-binding domain"/>
    <property type="match status" value="1"/>
</dbReference>
<dbReference type="GO" id="GO:0016614">
    <property type="term" value="F:oxidoreductase activity, acting on CH-OH group of donors"/>
    <property type="evidence" value="ECO:0007669"/>
    <property type="project" value="InterPro"/>
</dbReference>
<keyword evidence="13" id="KW-1185">Reference proteome</keyword>
<dbReference type="PIRSF" id="PIRSF000137">
    <property type="entry name" value="Alcohol_oxidase"/>
    <property type="match status" value="1"/>
</dbReference>
<dbReference type="PANTHER" id="PTHR11552">
    <property type="entry name" value="GLUCOSE-METHANOL-CHOLINE GMC OXIDOREDUCTASE"/>
    <property type="match status" value="1"/>
</dbReference>
<keyword evidence="3 9" id="KW-0285">Flavoprotein</keyword>
<feature type="active site" description="Proton acceptor" evidence="7">
    <location>
        <position position="590"/>
    </location>
</feature>
<evidence type="ECO:0000256" key="5">
    <source>
        <dbReference type="ARBA" id="ARBA00022827"/>
    </source>
</evidence>
<dbReference type="AlphaFoldDB" id="A0A067MGC0"/>
<keyword evidence="5 8" id="KW-0274">FAD</keyword>
<dbReference type="GO" id="GO:0050660">
    <property type="term" value="F:flavin adenine dinucleotide binding"/>
    <property type="evidence" value="ECO:0007669"/>
    <property type="project" value="InterPro"/>
</dbReference>
<dbReference type="STRING" id="930990.A0A067MGC0"/>
<sequence length="610" mass="66020">MASRTGSLPTPTASIQEVANKTFDYVIIGGGTAGLVVAARLSEDPSVTVCVLEAGSANLDEPAILVPVQYGIHIGNPQFDWAFMTTPQPYANNAPALWPRGKGLGGTSGINFSFYQRPLTFDIDAIKRLGNPDWNWSRFLDYSKKVESFQPPTPEEADLNGYKYNLDSHGTDGPLLTTFPFKKSETERAFQKALSNLGAETPDDFMNGNICGVWSGLTTMDRETGNRSYSANAYYAPNASRENLKVLTNAPSSRLIFAPAGGEHGEVQADGVVFTHGGEIYTVHARREVILSAGTLKSPQILELSGIGDPSLLRPLGIDVRVDLPGVGANVQDHIYGRVVFEIDSSDKWETYDALQNSDFAREQLALYQSSREGIHTFGIGTMAYLPLKSINPEAAESVIASLVAKVAKLEDSALKEQWTLTLEALKSDNAPDCEITFIPGAAGSGYVLEAGKKHVTIVGALNHPLSRGAIHITSTNAAEQAAMDSHLFEQDEDLQIMAEILKYCRKIAATDPFKDLVVRELGPGPECVSDEQFREHAKRTTESFAHTAGSCSMLPREKGGVVDSRFKVYGTANVRVVDLSILPLHIMAHPQAFVYAIAEQAADIIKGVA</sequence>
<dbReference type="Gene3D" id="3.30.560.10">
    <property type="entry name" value="Glucose Oxidase, domain 3"/>
    <property type="match status" value="1"/>
</dbReference>
<name>A0A067MGC0_BOTB1</name>
<evidence type="ECO:0000256" key="6">
    <source>
        <dbReference type="ARBA" id="ARBA00023002"/>
    </source>
</evidence>
<keyword evidence="6" id="KW-0560">Oxidoreductase</keyword>
<evidence type="ECO:0000313" key="13">
    <source>
        <dbReference type="Proteomes" id="UP000027195"/>
    </source>
</evidence>
<evidence type="ECO:0000256" key="4">
    <source>
        <dbReference type="ARBA" id="ARBA00022729"/>
    </source>
</evidence>
<dbReference type="Gene3D" id="3.50.50.60">
    <property type="entry name" value="FAD/NAD(P)-binding domain"/>
    <property type="match status" value="1"/>
</dbReference>
<keyword evidence="4" id="KW-0732">Signal</keyword>
<dbReference type="InterPro" id="IPR000172">
    <property type="entry name" value="GMC_OxRdtase_N"/>
</dbReference>
<dbReference type="InterPro" id="IPR007867">
    <property type="entry name" value="GMC_OxRtase_C"/>
</dbReference>
<evidence type="ECO:0000256" key="8">
    <source>
        <dbReference type="PIRSR" id="PIRSR000137-2"/>
    </source>
</evidence>
<protein>
    <recommendedName>
        <fullName evidence="10 11">Glucose-methanol-choline oxidoreductase N-terminal domain-containing protein</fullName>
    </recommendedName>
</protein>
<feature type="domain" description="Glucose-methanol-choline oxidoreductase N-terminal" evidence="11">
    <location>
        <begin position="294"/>
        <end position="308"/>
    </location>
</feature>
<dbReference type="SUPFAM" id="SSF54373">
    <property type="entry name" value="FAD-linked reductases, C-terminal domain"/>
    <property type="match status" value="1"/>
</dbReference>
<organism evidence="12 13">
    <name type="scientific">Botryobasidium botryosum (strain FD-172 SS1)</name>
    <dbReference type="NCBI Taxonomy" id="930990"/>
    <lineage>
        <taxon>Eukaryota</taxon>
        <taxon>Fungi</taxon>
        <taxon>Dikarya</taxon>
        <taxon>Basidiomycota</taxon>
        <taxon>Agaricomycotina</taxon>
        <taxon>Agaricomycetes</taxon>
        <taxon>Cantharellales</taxon>
        <taxon>Botryobasidiaceae</taxon>
        <taxon>Botryobasidium</taxon>
    </lineage>
</organism>
<dbReference type="InterPro" id="IPR036188">
    <property type="entry name" value="FAD/NAD-bd_sf"/>
</dbReference>
<evidence type="ECO:0000256" key="2">
    <source>
        <dbReference type="ARBA" id="ARBA00010790"/>
    </source>
</evidence>